<organism evidence="6 7">
    <name type="scientific">Methylocystis borbori</name>
    <dbReference type="NCBI Taxonomy" id="3118750"/>
    <lineage>
        <taxon>Bacteria</taxon>
        <taxon>Pseudomonadati</taxon>
        <taxon>Pseudomonadota</taxon>
        <taxon>Alphaproteobacteria</taxon>
        <taxon>Hyphomicrobiales</taxon>
        <taxon>Methylocystaceae</taxon>
        <taxon>Methylocystis</taxon>
    </lineage>
</organism>
<evidence type="ECO:0000256" key="4">
    <source>
        <dbReference type="ARBA" id="ARBA00023014"/>
    </source>
</evidence>
<evidence type="ECO:0000256" key="3">
    <source>
        <dbReference type="ARBA" id="ARBA00023004"/>
    </source>
</evidence>
<dbReference type="InterPro" id="IPR036922">
    <property type="entry name" value="Rieske_2Fe-2S_sf"/>
</dbReference>
<feature type="domain" description="Rieske" evidence="5">
    <location>
        <begin position="21"/>
        <end position="118"/>
    </location>
</feature>
<dbReference type="CDD" id="cd03467">
    <property type="entry name" value="Rieske"/>
    <property type="match status" value="1"/>
</dbReference>
<evidence type="ECO:0000256" key="1">
    <source>
        <dbReference type="ARBA" id="ARBA00022714"/>
    </source>
</evidence>
<name>A0ABU7XLQ1_9HYPH</name>
<comment type="caution">
    <text evidence="6">The sequence shown here is derived from an EMBL/GenBank/DDBJ whole genome shotgun (WGS) entry which is preliminary data.</text>
</comment>
<evidence type="ECO:0000259" key="5">
    <source>
        <dbReference type="PROSITE" id="PS51296"/>
    </source>
</evidence>
<keyword evidence="3" id="KW-0408">Iron</keyword>
<dbReference type="Proteomes" id="UP001350748">
    <property type="component" value="Unassembled WGS sequence"/>
</dbReference>
<proteinExistence type="predicted"/>
<keyword evidence="4" id="KW-0411">Iron-sulfur</keyword>
<accession>A0ABU7XLQ1</accession>
<evidence type="ECO:0000256" key="2">
    <source>
        <dbReference type="ARBA" id="ARBA00022723"/>
    </source>
</evidence>
<gene>
    <name evidence="6" type="ORF">V3H18_15665</name>
</gene>
<evidence type="ECO:0000313" key="6">
    <source>
        <dbReference type="EMBL" id="MEF3367972.1"/>
    </source>
</evidence>
<dbReference type="EMBL" id="JAZHYN010000070">
    <property type="protein sequence ID" value="MEF3367972.1"/>
    <property type="molecule type" value="Genomic_DNA"/>
</dbReference>
<keyword evidence="2" id="KW-0479">Metal-binding</keyword>
<dbReference type="Pfam" id="PF00355">
    <property type="entry name" value="Rieske"/>
    <property type="match status" value="1"/>
</dbReference>
<keyword evidence="1" id="KW-0001">2Fe-2S</keyword>
<dbReference type="PANTHER" id="PTHR40261">
    <property type="match status" value="1"/>
</dbReference>
<keyword evidence="7" id="KW-1185">Reference proteome</keyword>
<protein>
    <submittedName>
        <fullName evidence="6">Rieske 2Fe-2S domain-containing protein</fullName>
    </submittedName>
</protein>
<dbReference type="Gene3D" id="2.102.10.10">
    <property type="entry name" value="Rieske [2Fe-2S] iron-sulphur domain"/>
    <property type="match status" value="1"/>
</dbReference>
<reference evidence="6 7" key="1">
    <citation type="submission" date="2024-02" db="EMBL/GenBank/DDBJ databases">
        <authorList>
            <person name="Grouzdev D."/>
        </authorList>
    </citation>
    <scope>NUCLEOTIDE SEQUENCE [LARGE SCALE GENOMIC DNA]</scope>
    <source>
        <strain evidence="6 7">9N</strain>
    </source>
</reference>
<dbReference type="PROSITE" id="PS51296">
    <property type="entry name" value="RIESKE"/>
    <property type="match status" value="1"/>
</dbReference>
<evidence type="ECO:0000313" key="7">
    <source>
        <dbReference type="Proteomes" id="UP001350748"/>
    </source>
</evidence>
<dbReference type="PANTHER" id="PTHR40261:SF1">
    <property type="entry name" value="RIESKE DOMAIN-CONTAINING PROTEIN"/>
    <property type="match status" value="1"/>
</dbReference>
<dbReference type="InterPro" id="IPR017941">
    <property type="entry name" value="Rieske_2Fe-2S"/>
</dbReference>
<sequence>MGDEVKVYVICAATAIGRGQAKPFSLSRVSEEGETKPFSIFAVRTLDDQYVGYVNVCPHQGAWLNIGEGKFFSEDGRRLRCGRHKAEFEIETGVCVKGPCKDKIIEPIPLVVIGNDLCLCGIELAEEELSAFDDHDDDDTMEIMISPD</sequence>
<dbReference type="RefSeq" id="WP_332083004.1">
    <property type="nucleotide sequence ID" value="NZ_JAZHYN010000070.1"/>
</dbReference>
<dbReference type="SUPFAM" id="SSF50022">
    <property type="entry name" value="ISP domain"/>
    <property type="match status" value="1"/>
</dbReference>